<evidence type="ECO:0000313" key="3">
    <source>
        <dbReference type="Proteomes" id="UP001162972"/>
    </source>
</evidence>
<feature type="region of interest" description="Disordered" evidence="1">
    <location>
        <begin position="146"/>
        <end position="179"/>
    </location>
</feature>
<evidence type="ECO:0000313" key="2">
    <source>
        <dbReference type="EMBL" id="KAJ6417093.1"/>
    </source>
</evidence>
<accession>A0AAD6K5N3</accession>
<dbReference type="EMBL" id="JAPFFJ010000011">
    <property type="protein sequence ID" value="KAJ6417093.1"/>
    <property type="molecule type" value="Genomic_DNA"/>
</dbReference>
<proteinExistence type="predicted"/>
<comment type="caution">
    <text evidence="2">The sequence shown here is derived from an EMBL/GenBank/DDBJ whole genome shotgun (WGS) entry which is preliminary data.</text>
</comment>
<dbReference type="AlphaFoldDB" id="A0AAD6K5N3"/>
<sequence length="179" mass="20821">MANSNFLLRSISDHSATITMLTKAEIKPRPPFKFLNLWAEKEDFLPMVHATWMEEADGPILQLTTKLRRIKKKLKEFHLLHSSHITRRVEEARKEWGKCQIDLDANPTNAGLGMQERKLAHQYNQLLSDEESYFRQKSRIQWYHHHSAPPARQNGSRLFSKPPKQAPQQQQAKSTPLSS</sequence>
<reference evidence="2 3" key="1">
    <citation type="journal article" date="2023" name="Int. J. Mol. Sci.">
        <title>De Novo Assembly and Annotation of 11 Diverse Shrub Willow (Salix) Genomes Reveals Novel Gene Organization in Sex-Linked Regions.</title>
        <authorList>
            <person name="Hyden B."/>
            <person name="Feng K."/>
            <person name="Yates T.B."/>
            <person name="Jawdy S."/>
            <person name="Cereghino C."/>
            <person name="Smart L.B."/>
            <person name="Muchero W."/>
        </authorList>
    </citation>
    <scope>NUCLEOTIDE SEQUENCE [LARGE SCALE GENOMIC DNA]</scope>
    <source>
        <tissue evidence="2">Shoot tip</tissue>
    </source>
</reference>
<organism evidence="2 3">
    <name type="scientific">Salix udensis</name>
    <dbReference type="NCBI Taxonomy" id="889485"/>
    <lineage>
        <taxon>Eukaryota</taxon>
        <taxon>Viridiplantae</taxon>
        <taxon>Streptophyta</taxon>
        <taxon>Embryophyta</taxon>
        <taxon>Tracheophyta</taxon>
        <taxon>Spermatophyta</taxon>
        <taxon>Magnoliopsida</taxon>
        <taxon>eudicotyledons</taxon>
        <taxon>Gunneridae</taxon>
        <taxon>Pentapetalae</taxon>
        <taxon>rosids</taxon>
        <taxon>fabids</taxon>
        <taxon>Malpighiales</taxon>
        <taxon>Salicaceae</taxon>
        <taxon>Saliceae</taxon>
        <taxon>Salix</taxon>
    </lineage>
</organism>
<dbReference type="Proteomes" id="UP001162972">
    <property type="component" value="Chromosome 11"/>
</dbReference>
<evidence type="ECO:0000256" key="1">
    <source>
        <dbReference type="SAM" id="MobiDB-lite"/>
    </source>
</evidence>
<protein>
    <submittedName>
        <fullName evidence="2">Uncharacterized protein</fullName>
    </submittedName>
</protein>
<feature type="compositionally biased region" description="Low complexity" evidence="1">
    <location>
        <begin position="161"/>
        <end position="173"/>
    </location>
</feature>
<name>A0AAD6K5N3_9ROSI</name>
<keyword evidence="3" id="KW-1185">Reference proteome</keyword>
<gene>
    <name evidence="2" type="ORF">OIU84_002898</name>
</gene>